<evidence type="ECO:0000313" key="16">
    <source>
        <dbReference type="RefSeq" id="XP_017027010.1"/>
    </source>
</evidence>
<dbReference type="FunFam" id="2.40.10.10:FF:000120">
    <property type="entry name" value="Putative serine protease"/>
    <property type="match status" value="1"/>
</dbReference>
<evidence type="ECO:0000256" key="3">
    <source>
        <dbReference type="ARBA" id="ARBA00022670"/>
    </source>
</evidence>
<dbReference type="InterPro" id="IPR009003">
    <property type="entry name" value="Peptidase_S1_PA"/>
</dbReference>
<dbReference type="GO" id="GO:0042381">
    <property type="term" value="P:hemolymph coagulation"/>
    <property type="evidence" value="ECO:0007669"/>
    <property type="project" value="UniProtKB-KW"/>
</dbReference>
<evidence type="ECO:0000256" key="12">
    <source>
        <dbReference type="ARBA" id="ARBA00052079"/>
    </source>
</evidence>
<evidence type="ECO:0000256" key="13">
    <source>
        <dbReference type="SAM" id="SignalP"/>
    </source>
</evidence>
<feature type="chain" id="PRO_5027833703" evidence="13">
    <location>
        <begin position="26"/>
        <end position="307"/>
    </location>
</feature>
<evidence type="ECO:0000256" key="7">
    <source>
        <dbReference type="ARBA" id="ARBA00022820"/>
    </source>
</evidence>
<comment type="catalytic activity">
    <reaction evidence="12">
        <text>Selective cleavage of 103-Arg-|-Ser-104 and 124-Ile-|-Ile-125 bonds in Limulus clotting factor B to form activated factor B. Cleavage of -Pro-Arg-|-Xaa- bonds in synthetic substrates.</text>
        <dbReference type="EC" id="3.4.21.84"/>
    </reaction>
</comment>
<keyword evidence="9" id="KW-0865">Zymogen</keyword>
<evidence type="ECO:0000256" key="4">
    <source>
        <dbReference type="ARBA" id="ARBA00022729"/>
    </source>
</evidence>
<keyword evidence="4 13" id="KW-0732">Signal</keyword>
<reference evidence="16" key="1">
    <citation type="submission" date="2025-08" db="UniProtKB">
        <authorList>
            <consortium name="RefSeq"/>
        </authorList>
    </citation>
    <scope>IDENTIFICATION</scope>
    <source>
        <strain evidence="16">14028-0561.14</strain>
        <tissue evidence="16">Whole fly</tissue>
    </source>
</reference>
<dbReference type="GO" id="GO:0004252">
    <property type="term" value="F:serine-type endopeptidase activity"/>
    <property type="evidence" value="ECO:0007669"/>
    <property type="project" value="UniProtKB-EC"/>
</dbReference>
<name>A0A6P4IFF9_DROKI</name>
<feature type="domain" description="Peptidase S1" evidence="14">
    <location>
        <begin position="81"/>
        <end position="305"/>
    </location>
</feature>
<keyword evidence="8" id="KW-0720">Serine protease</keyword>
<sequence>MNLRLLPTVSAIAIFAYLWSLVADAEPQGSAWNGHYLDNGTHYLLYEAPKIRRQDYLALANISSNPAINALESLDYLPTRIVNGKRIRCTRARYQCALHYQGSFICGCVILSHRWILTAHHCIIGSPEDYSVRAGSVQQRRGGQLRRVQKIVAHGGYNDFTMNNDIAMMKLKKPLKFNRCCRRVRLPRRRRRRRLPRCCLASGWGLASENAQNVQRYLRGVIVCKVRRRRCVRSYRKAGIKITKHMICYARKNRDTCSGDSGGPLVHKNILIGITSFGIGCARKRYSGVYTDAGDYVKWIKMVMRKH</sequence>
<dbReference type="InterPro" id="IPR043504">
    <property type="entry name" value="Peptidase_S1_PA_chymotrypsin"/>
</dbReference>
<dbReference type="InterPro" id="IPR001254">
    <property type="entry name" value="Trypsin_dom"/>
</dbReference>
<dbReference type="PANTHER" id="PTHR24276:SF97">
    <property type="entry name" value="GH13245P2-RELATED"/>
    <property type="match status" value="1"/>
</dbReference>
<accession>A0A6P4IFF9</accession>
<feature type="signal peptide" evidence="13">
    <location>
        <begin position="1"/>
        <end position="25"/>
    </location>
</feature>
<dbReference type="InterPro" id="IPR001314">
    <property type="entry name" value="Peptidase_S1A"/>
</dbReference>
<keyword evidence="6" id="KW-0378">Hydrolase</keyword>
<dbReference type="Gene3D" id="2.40.10.10">
    <property type="entry name" value="Trypsin-like serine proteases"/>
    <property type="match status" value="1"/>
</dbReference>
<evidence type="ECO:0000256" key="1">
    <source>
        <dbReference type="ARBA" id="ARBA00007664"/>
    </source>
</evidence>
<dbReference type="CDD" id="cd00190">
    <property type="entry name" value="Tryp_SPc"/>
    <property type="match status" value="1"/>
</dbReference>
<dbReference type="InterPro" id="IPR050430">
    <property type="entry name" value="Peptidase_S1"/>
</dbReference>
<keyword evidence="5" id="KW-0222">Digestion</keyword>
<keyword evidence="2" id="KW-0768">Sushi</keyword>
<comment type="catalytic activity">
    <reaction evidence="11">
        <text>Preferential cleavage: Arg-|-Xaa, Lys-|-Xaa.</text>
        <dbReference type="EC" id="3.4.21.4"/>
    </reaction>
</comment>
<proteinExistence type="inferred from homology"/>
<dbReference type="PRINTS" id="PR00722">
    <property type="entry name" value="CHYMOTRYPSIN"/>
</dbReference>
<evidence type="ECO:0000256" key="11">
    <source>
        <dbReference type="ARBA" id="ARBA00036320"/>
    </source>
</evidence>
<keyword evidence="7" id="KW-0353">Hemolymph clotting</keyword>
<dbReference type="GO" id="GO:0007586">
    <property type="term" value="P:digestion"/>
    <property type="evidence" value="ECO:0007669"/>
    <property type="project" value="UniProtKB-KW"/>
</dbReference>
<evidence type="ECO:0000313" key="15">
    <source>
        <dbReference type="Proteomes" id="UP001652661"/>
    </source>
</evidence>
<dbReference type="GeneID" id="108077975"/>
<dbReference type="OrthoDB" id="10059102at2759"/>
<keyword evidence="3" id="KW-0645">Protease</keyword>
<dbReference type="RefSeq" id="XP_017027010.1">
    <property type="nucleotide sequence ID" value="XM_017171521.1"/>
</dbReference>
<dbReference type="AlphaFoldDB" id="A0A6P4IFF9"/>
<gene>
    <name evidence="16" type="primary">LOC108077975</name>
</gene>
<evidence type="ECO:0000259" key="14">
    <source>
        <dbReference type="PROSITE" id="PS50240"/>
    </source>
</evidence>
<evidence type="ECO:0000256" key="5">
    <source>
        <dbReference type="ARBA" id="ARBA00022757"/>
    </source>
</evidence>
<dbReference type="Proteomes" id="UP001652661">
    <property type="component" value="Chromosome 3L"/>
</dbReference>
<evidence type="ECO:0000256" key="6">
    <source>
        <dbReference type="ARBA" id="ARBA00022801"/>
    </source>
</evidence>
<keyword evidence="10" id="KW-1015">Disulfide bond</keyword>
<dbReference type="SUPFAM" id="SSF50494">
    <property type="entry name" value="Trypsin-like serine proteases"/>
    <property type="match status" value="1"/>
</dbReference>
<dbReference type="GO" id="GO:0006508">
    <property type="term" value="P:proteolysis"/>
    <property type="evidence" value="ECO:0007669"/>
    <property type="project" value="UniProtKB-KW"/>
</dbReference>
<dbReference type="SMART" id="SM00020">
    <property type="entry name" value="Tryp_SPc"/>
    <property type="match status" value="1"/>
</dbReference>
<dbReference type="PROSITE" id="PS50240">
    <property type="entry name" value="TRYPSIN_DOM"/>
    <property type="match status" value="1"/>
</dbReference>
<dbReference type="PROSITE" id="PS00135">
    <property type="entry name" value="TRYPSIN_SER"/>
    <property type="match status" value="1"/>
</dbReference>
<dbReference type="InterPro" id="IPR033116">
    <property type="entry name" value="TRYPSIN_SER"/>
</dbReference>
<evidence type="ECO:0000256" key="8">
    <source>
        <dbReference type="ARBA" id="ARBA00022825"/>
    </source>
</evidence>
<evidence type="ECO:0000256" key="2">
    <source>
        <dbReference type="ARBA" id="ARBA00022659"/>
    </source>
</evidence>
<dbReference type="Pfam" id="PF00089">
    <property type="entry name" value="Trypsin"/>
    <property type="match status" value="1"/>
</dbReference>
<comment type="similarity">
    <text evidence="1">Belongs to the peptidase S1 family.</text>
</comment>
<evidence type="ECO:0000256" key="9">
    <source>
        <dbReference type="ARBA" id="ARBA00023145"/>
    </source>
</evidence>
<organism evidence="15 16">
    <name type="scientific">Drosophila kikkawai</name>
    <name type="common">Fruit fly</name>
    <dbReference type="NCBI Taxonomy" id="30033"/>
    <lineage>
        <taxon>Eukaryota</taxon>
        <taxon>Metazoa</taxon>
        <taxon>Ecdysozoa</taxon>
        <taxon>Arthropoda</taxon>
        <taxon>Hexapoda</taxon>
        <taxon>Insecta</taxon>
        <taxon>Pterygota</taxon>
        <taxon>Neoptera</taxon>
        <taxon>Endopterygota</taxon>
        <taxon>Diptera</taxon>
        <taxon>Brachycera</taxon>
        <taxon>Muscomorpha</taxon>
        <taxon>Ephydroidea</taxon>
        <taxon>Drosophilidae</taxon>
        <taxon>Drosophila</taxon>
        <taxon>Sophophora</taxon>
    </lineage>
</organism>
<keyword evidence="15" id="KW-1185">Reference proteome</keyword>
<protein>
    <submittedName>
        <fullName evidence="16">Mite allergen Der p 3-like</fullName>
    </submittedName>
</protein>
<dbReference type="PANTHER" id="PTHR24276">
    <property type="entry name" value="POLYSERASE-RELATED"/>
    <property type="match status" value="1"/>
</dbReference>
<evidence type="ECO:0000256" key="10">
    <source>
        <dbReference type="ARBA" id="ARBA00023157"/>
    </source>
</evidence>